<proteinExistence type="predicted"/>
<keyword evidence="3" id="KW-1185">Reference proteome</keyword>
<dbReference type="InterPro" id="IPR012036">
    <property type="entry name" value="Phage_Mu_Gp28"/>
</dbReference>
<evidence type="ECO:0000313" key="3">
    <source>
        <dbReference type="Proteomes" id="UP000032025"/>
    </source>
</evidence>
<evidence type="ECO:0000313" key="2">
    <source>
        <dbReference type="EMBL" id="GAN14123.1"/>
    </source>
</evidence>
<organism evidence="2 3">
    <name type="scientific">Sphingomonas paucimobilis NBRC 13935</name>
    <dbReference type="NCBI Taxonomy" id="1219050"/>
    <lineage>
        <taxon>Bacteria</taxon>
        <taxon>Pseudomonadati</taxon>
        <taxon>Pseudomonadota</taxon>
        <taxon>Alphaproteobacteria</taxon>
        <taxon>Sphingomonadales</taxon>
        <taxon>Sphingomonadaceae</taxon>
        <taxon>Sphingomonas</taxon>
    </lineage>
</organism>
<dbReference type="RefSeq" id="WP_042468952.1">
    <property type="nucleotide sequence ID" value="NZ_BBJS01000030.1"/>
</dbReference>
<reference evidence="2 3" key="1">
    <citation type="submission" date="2014-08" db="EMBL/GenBank/DDBJ databases">
        <title>Whole genome shotgun sequence of Sphingomonas paucimobilis NBRC 13935.</title>
        <authorList>
            <person name="Hosoyama A."/>
            <person name="Hashimoto M."/>
            <person name="Hosoyama Y."/>
            <person name="Noguchi M."/>
            <person name="Uohara A."/>
            <person name="Ohji S."/>
            <person name="Katano-Makiyama Y."/>
            <person name="Ichikawa N."/>
            <person name="Kimura A."/>
            <person name="Yamazoe A."/>
            <person name="Fujita N."/>
        </authorList>
    </citation>
    <scope>NUCLEOTIDE SEQUENCE [LARGE SCALE GENOMIC DNA]</scope>
    <source>
        <strain evidence="2 3">NBRC 13935</strain>
    </source>
</reference>
<feature type="region of interest" description="Disordered" evidence="1">
    <location>
        <begin position="495"/>
        <end position="531"/>
    </location>
</feature>
<dbReference type="Gene3D" id="3.40.50.300">
    <property type="entry name" value="P-loop containing nucleotide triphosphate hydrolases"/>
    <property type="match status" value="1"/>
</dbReference>
<feature type="compositionally biased region" description="Basic and acidic residues" evidence="1">
    <location>
        <begin position="520"/>
        <end position="531"/>
    </location>
</feature>
<dbReference type="Proteomes" id="UP000032025">
    <property type="component" value="Unassembled WGS sequence"/>
</dbReference>
<dbReference type="PIRSF" id="PIRSF007056">
    <property type="entry name" value="UCP007056"/>
    <property type="match status" value="1"/>
</dbReference>
<dbReference type="AlphaFoldDB" id="A0A0C9NHE4"/>
<dbReference type="GeneID" id="78528713"/>
<accession>A0A0C9NHE4</accession>
<name>A0A0C9NHE4_SPHPI</name>
<gene>
    <name evidence="2" type="ORF">SP6_30_02640</name>
</gene>
<sequence length="531" mass="58889">MTTSVLLPYQIEAIELSRTTKLFVSEKSRRTGLTYGFAADAVMIASPAERPQNVFYLAYNKDMTREFIGYCADFAKAFNQAASASDEFLFDDGSERGILSLRIDFPSGKSIVALSSKPRSLRGMQGSVIIDEAAFHDDLDGVIKAAMALTMWGGRVVVISTHDGADNPFAELIENIRAGKRGGIIQKVTLARAMAEGLYKRICLRTGVTWTPEGEAAWEADLRKFYADGADEELDVIPAKGSGIYLPAATIDACMSPDHHVVRLTLGKEWDTAGGMLVAADSVASPIGDDLREAVREWREKWLDEWIERELVPIVALFDPHRPSFFGQDFARSNDLSVIAAGQEDAACVLHNRLGLEMRNVPFWAQFKILCWLCDTLPLWAAGKMDGRGNGQQLAEDMQERYGVDRIESVMATEATYLARMPRMKSRFEDRTMLIPRDEGVKDDLRQVKMVRGVPRIVDRVASKADGEKGKRHGDYSIALMNLVGAADEDVQPVDTHTADQPRSMGGNYEHTDTGFGTVRRRDDFGRAGDW</sequence>
<comment type="caution">
    <text evidence="2">The sequence shown here is derived from an EMBL/GenBank/DDBJ whole genome shotgun (WGS) entry which is preliminary data.</text>
</comment>
<dbReference type="Gene3D" id="3.30.420.240">
    <property type="match status" value="1"/>
</dbReference>
<dbReference type="Pfam" id="PF03237">
    <property type="entry name" value="Terminase_6N"/>
    <property type="match status" value="1"/>
</dbReference>
<evidence type="ECO:0000256" key="1">
    <source>
        <dbReference type="SAM" id="MobiDB-lite"/>
    </source>
</evidence>
<dbReference type="InterPro" id="IPR027417">
    <property type="entry name" value="P-loop_NTPase"/>
</dbReference>
<protein>
    <submittedName>
        <fullName evidence="2">DNA, contig: SP630</fullName>
    </submittedName>
</protein>
<dbReference type="EMBL" id="BBJS01000030">
    <property type="protein sequence ID" value="GAN14123.1"/>
    <property type="molecule type" value="Genomic_DNA"/>
</dbReference>